<name>A0ACC7NZR7_9BACL</name>
<proteinExistence type="predicted"/>
<accession>A0ACC7NZR7</accession>
<sequence length="344" mass="37263">MFCLICAGLTAKYWSLPNRKEARGLKTAALLAGSLAVLMGAFNSSGMWESRDKKESMNLIQIYGMTYDRSGSGIMVATHEGIKWWRDNRWQSEGGDRHDFVAFAPFEGGFYASGKPGPGSKLPNPLGLAKSTDAGQNVQLLALEGKVEFHYLASTVRSPATIYGYHETYGVQPLRQPGLYHTTDEGGSWMRSSMKGFEGEPTGLAVHPERPELVAMGARDGLFLSQDKGNTFEKVLPGLGISSLSFDRDGMITAGTFKDKPALLQLDSTGKQTAEIPLPELKGDAVAFSAHNPVKPEERVISTYEHDLYLTSDGGATWYQLAAGGKTKPAPERVPVAGQKPEGK</sequence>
<protein>
    <submittedName>
        <fullName evidence="1">F510_1955 family glycosylhydrolase</fullName>
    </submittedName>
</protein>
<keyword evidence="2" id="KW-1185">Reference proteome</keyword>
<dbReference type="EMBL" id="JBJURJ010000012">
    <property type="protein sequence ID" value="MFM9330243.1"/>
    <property type="molecule type" value="Genomic_DNA"/>
</dbReference>
<reference evidence="1" key="1">
    <citation type="submission" date="2024-12" db="EMBL/GenBank/DDBJ databases">
        <authorList>
            <person name="Wu N."/>
        </authorList>
    </citation>
    <scope>NUCLEOTIDE SEQUENCE</scope>
    <source>
        <strain evidence="1">P15</strain>
    </source>
</reference>
<organism evidence="1 2">
    <name type="scientific">Paenibacillus mesotrionivorans</name>
    <dbReference type="NCBI Taxonomy" id="3160968"/>
    <lineage>
        <taxon>Bacteria</taxon>
        <taxon>Bacillati</taxon>
        <taxon>Bacillota</taxon>
        <taxon>Bacilli</taxon>
        <taxon>Bacillales</taxon>
        <taxon>Paenibacillaceae</taxon>
        <taxon>Paenibacillus</taxon>
    </lineage>
</organism>
<evidence type="ECO:0000313" key="2">
    <source>
        <dbReference type="Proteomes" id="UP001631969"/>
    </source>
</evidence>
<dbReference type="Proteomes" id="UP001631969">
    <property type="component" value="Unassembled WGS sequence"/>
</dbReference>
<comment type="caution">
    <text evidence="1">The sequence shown here is derived from an EMBL/GenBank/DDBJ whole genome shotgun (WGS) entry which is preliminary data.</text>
</comment>
<evidence type="ECO:0000313" key="1">
    <source>
        <dbReference type="EMBL" id="MFM9330243.1"/>
    </source>
</evidence>
<gene>
    <name evidence="1" type="ORF">ACI1P1_18240</name>
</gene>